<dbReference type="PANTHER" id="PTHR37984:SF5">
    <property type="entry name" value="PROTEIN NYNRIN-LIKE"/>
    <property type="match status" value="1"/>
</dbReference>
<dbReference type="PROSITE" id="PS50994">
    <property type="entry name" value="INTEGRASE"/>
    <property type="match status" value="1"/>
</dbReference>
<reference evidence="2" key="2">
    <citation type="journal article" date="2024" name="Plant">
        <title>Genomic evolution and insights into agronomic trait innovations of Sesamum species.</title>
        <authorList>
            <person name="Miao H."/>
            <person name="Wang L."/>
            <person name="Qu L."/>
            <person name="Liu H."/>
            <person name="Sun Y."/>
            <person name="Le M."/>
            <person name="Wang Q."/>
            <person name="Wei S."/>
            <person name="Zheng Y."/>
            <person name="Lin W."/>
            <person name="Duan Y."/>
            <person name="Cao H."/>
            <person name="Xiong S."/>
            <person name="Wang X."/>
            <person name="Wei L."/>
            <person name="Li C."/>
            <person name="Ma Q."/>
            <person name="Ju M."/>
            <person name="Zhao R."/>
            <person name="Li G."/>
            <person name="Mu C."/>
            <person name="Tian Q."/>
            <person name="Mei H."/>
            <person name="Zhang T."/>
            <person name="Gao T."/>
            <person name="Zhang H."/>
        </authorList>
    </citation>
    <scope>NUCLEOTIDE SEQUENCE</scope>
    <source>
        <strain evidence="2">G02</strain>
    </source>
</reference>
<dbReference type="InterPro" id="IPR012337">
    <property type="entry name" value="RNaseH-like_sf"/>
</dbReference>
<feature type="domain" description="Integrase catalytic" evidence="1">
    <location>
        <begin position="1"/>
        <end position="123"/>
    </location>
</feature>
<accession>A0AAW2LP99</accession>
<sequence>MFMAALNACPAETAAELFFKNVTKYFGVPQNIVSERDTRFTGRFWTVFFNMLGTELKFSTANHPQTDGQTERVNALLEDYIRHYVAASQQNWMDLLDVAQFSYNLHKSSATGMSPFELVYGQQPRTPHEVPVQKMGSKSPAAYQLARNKQELFDEANDSLYRGSSVVEVDPADLEEIRTKYVHRGLIPKYDGPFQVVSKVGSLAYRLKLPDRLKIHPMFHQACASGCRMVPACGGIVLVSQAGKVGRGRLWRAGRHARRSTNACRSWQQRATLADQSSYNRVVTKQFKTVVG</sequence>
<evidence type="ECO:0000259" key="1">
    <source>
        <dbReference type="PROSITE" id="PS50994"/>
    </source>
</evidence>
<organism evidence="2">
    <name type="scientific">Sesamum radiatum</name>
    <name type="common">Black benniseed</name>
    <dbReference type="NCBI Taxonomy" id="300843"/>
    <lineage>
        <taxon>Eukaryota</taxon>
        <taxon>Viridiplantae</taxon>
        <taxon>Streptophyta</taxon>
        <taxon>Embryophyta</taxon>
        <taxon>Tracheophyta</taxon>
        <taxon>Spermatophyta</taxon>
        <taxon>Magnoliopsida</taxon>
        <taxon>eudicotyledons</taxon>
        <taxon>Gunneridae</taxon>
        <taxon>Pentapetalae</taxon>
        <taxon>asterids</taxon>
        <taxon>lamiids</taxon>
        <taxon>Lamiales</taxon>
        <taxon>Pedaliaceae</taxon>
        <taxon>Sesamum</taxon>
    </lineage>
</organism>
<dbReference type="InterPro" id="IPR050951">
    <property type="entry name" value="Retrovirus_Pol_polyprotein"/>
</dbReference>
<comment type="caution">
    <text evidence="2">The sequence shown here is derived from an EMBL/GenBank/DDBJ whole genome shotgun (WGS) entry which is preliminary data.</text>
</comment>
<evidence type="ECO:0000313" key="2">
    <source>
        <dbReference type="EMBL" id="KAL0320232.1"/>
    </source>
</evidence>
<dbReference type="GO" id="GO:0003676">
    <property type="term" value="F:nucleic acid binding"/>
    <property type="evidence" value="ECO:0007669"/>
    <property type="project" value="InterPro"/>
</dbReference>
<dbReference type="InterPro" id="IPR056924">
    <property type="entry name" value="SH3_Tf2-1"/>
</dbReference>
<dbReference type="Gene3D" id="3.30.420.10">
    <property type="entry name" value="Ribonuclease H-like superfamily/Ribonuclease H"/>
    <property type="match status" value="1"/>
</dbReference>
<dbReference type="InterPro" id="IPR001584">
    <property type="entry name" value="Integrase_cat-core"/>
</dbReference>
<dbReference type="EMBL" id="JACGWJ010000024">
    <property type="protein sequence ID" value="KAL0320232.1"/>
    <property type="molecule type" value="Genomic_DNA"/>
</dbReference>
<protein>
    <submittedName>
        <fullName evidence="2">Transposon Ty3-I Gag-Pol polyprotein</fullName>
    </submittedName>
</protein>
<name>A0AAW2LP99_SESRA</name>
<dbReference type="GO" id="GO:0015074">
    <property type="term" value="P:DNA integration"/>
    <property type="evidence" value="ECO:0007669"/>
    <property type="project" value="InterPro"/>
</dbReference>
<dbReference type="AlphaFoldDB" id="A0AAW2LP99"/>
<proteinExistence type="predicted"/>
<dbReference type="Pfam" id="PF24626">
    <property type="entry name" value="SH3_Tf2-1"/>
    <property type="match status" value="1"/>
</dbReference>
<gene>
    <name evidence="2" type="ORF">Sradi_5284700</name>
</gene>
<dbReference type="InterPro" id="IPR036397">
    <property type="entry name" value="RNaseH_sf"/>
</dbReference>
<reference evidence="2" key="1">
    <citation type="submission" date="2020-06" db="EMBL/GenBank/DDBJ databases">
        <authorList>
            <person name="Li T."/>
            <person name="Hu X."/>
            <person name="Zhang T."/>
            <person name="Song X."/>
            <person name="Zhang H."/>
            <person name="Dai N."/>
            <person name="Sheng W."/>
            <person name="Hou X."/>
            <person name="Wei L."/>
        </authorList>
    </citation>
    <scope>NUCLEOTIDE SEQUENCE</scope>
    <source>
        <strain evidence="2">G02</strain>
        <tissue evidence="2">Leaf</tissue>
    </source>
</reference>
<dbReference type="SUPFAM" id="SSF53098">
    <property type="entry name" value="Ribonuclease H-like"/>
    <property type="match status" value="1"/>
</dbReference>
<dbReference type="PANTHER" id="PTHR37984">
    <property type="entry name" value="PROTEIN CBG26694"/>
    <property type="match status" value="1"/>
</dbReference>